<proteinExistence type="predicted"/>
<name>A0A2P2LL40_RHIMU</name>
<protein>
    <submittedName>
        <fullName evidence="1">Uncharacterized protein</fullName>
    </submittedName>
</protein>
<dbReference type="AlphaFoldDB" id="A0A2P2LL40"/>
<reference evidence="1" key="1">
    <citation type="submission" date="2018-02" db="EMBL/GenBank/DDBJ databases">
        <title>Rhizophora mucronata_Transcriptome.</title>
        <authorList>
            <person name="Meera S.P."/>
            <person name="Sreeshan A."/>
            <person name="Augustine A."/>
        </authorList>
    </citation>
    <scope>NUCLEOTIDE SEQUENCE</scope>
    <source>
        <tissue evidence="1">Leaf</tissue>
    </source>
</reference>
<accession>A0A2P2LL40</accession>
<sequence>MVFFIINMFLSRSRQVFVHNQGMLCQEVEEVR</sequence>
<dbReference type="EMBL" id="GGEC01038201">
    <property type="protein sequence ID" value="MBX18685.1"/>
    <property type="molecule type" value="Transcribed_RNA"/>
</dbReference>
<organism evidence="1">
    <name type="scientific">Rhizophora mucronata</name>
    <name type="common">Asiatic mangrove</name>
    <dbReference type="NCBI Taxonomy" id="61149"/>
    <lineage>
        <taxon>Eukaryota</taxon>
        <taxon>Viridiplantae</taxon>
        <taxon>Streptophyta</taxon>
        <taxon>Embryophyta</taxon>
        <taxon>Tracheophyta</taxon>
        <taxon>Spermatophyta</taxon>
        <taxon>Magnoliopsida</taxon>
        <taxon>eudicotyledons</taxon>
        <taxon>Gunneridae</taxon>
        <taxon>Pentapetalae</taxon>
        <taxon>rosids</taxon>
        <taxon>fabids</taxon>
        <taxon>Malpighiales</taxon>
        <taxon>Rhizophoraceae</taxon>
        <taxon>Rhizophora</taxon>
    </lineage>
</organism>
<evidence type="ECO:0000313" key="1">
    <source>
        <dbReference type="EMBL" id="MBX18685.1"/>
    </source>
</evidence>